<dbReference type="OMA" id="NQKGGWY"/>
<dbReference type="OrthoDB" id="5296at2759"/>
<dbReference type="GeneID" id="28974075"/>
<proteinExistence type="inferred from homology"/>
<dbReference type="RefSeq" id="XP_018268525.1">
    <property type="nucleotide sequence ID" value="XM_018413626.1"/>
</dbReference>
<dbReference type="InterPro" id="IPR036291">
    <property type="entry name" value="NAD(P)-bd_dom_sf"/>
</dbReference>
<organism evidence="2 3">
    <name type="scientific">Rhodotorula graminis (strain WP1)</name>
    <dbReference type="NCBI Taxonomy" id="578459"/>
    <lineage>
        <taxon>Eukaryota</taxon>
        <taxon>Fungi</taxon>
        <taxon>Dikarya</taxon>
        <taxon>Basidiomycota</taxon>
        <taxon>Pucciniomycotina</taxon>
        <taxon>Microbotryomycetes</taxon>
        <taxon>Sporidiobolales</taxon>
        <taxon>Sporidiobolaceae</taxon>
        <taxon>Rhodotorula</taxon>
    </lineage>
</organism>
<dbReference type="Gene3D" id="3.40.50.720">
    <property type="entry name" value="NAD(P)-binding Rossmann-like Domain"/>
    <property type="match status" value="1"/>
</dbReference>
<gene>
    <name evidence="2" type="ORF">RHOBADRAFT_39528</name>
</gene>
<dbReference type="Pfam" id="PF00106">
    <property type="entry name" value="adh_short"/>
    <property type="match status" value="1"/>
</dbReference>
<dbReference type="EMBL" id="KQ474087">
    <property type="protein sequence ID" value="KPV72476.1"/>
    <property type="molecule type" value="Genomic_DNA"/>
</dbReference>
<name>A0A0P9EGP5_RHOGW</name>
<dbReference type="GO" id="GO:0005737">
    <property type="term" value="C:cytoplasm"/>
    <property type="evidence" value="ECO:0007669"/>
    <property type="project" value="TreeGrafter"/>
</dbReference>
<dbReference type="AlphaFoldDB" id="A0A0P9EGP5"/>
<reference evidence="2 3" key="1">
    <citation type="journal article" date="2015" name="Front. Microbiol.">
        <title>Genome sequence of the plant growth promoting endophytic yeast Rhodotorula graminis WP1.</title>
        <authorList>
            <person name="Firrincieli A."/>
            <person name="Otillar R."/>
            <person name="Salamov A."/>
            <person name="Schmutz J."/>
            <person name="Khan Z."/>
            <person name="Redman R.S."/>
            <person name="Fleck N.D."/>
            <person name="Lindquist E."/>
            <person name="Grigoriev I.V."/>
            <person name="Doty S.L."/>
        </authorList>
    </citation>
    <scope>NUCLEOTIDE SEQUENCE [LARGE SCALE GENOMIC DNA]</scope>
    <source>
        <strain evidence="2 3">WP1</strain>
    </source>
</reference>
<evidence type="ECO:0008006" key="4">
    <source>
        <dbReference type="Google" id="ProtNLM"/>
    </source>
</evidence>
<dbReference type="PANTHER" id="PTHR43544:SF12">
    <property type="entry name" value="NAD(P)-BINDING ROSSMANN-FOLD SUPERFAMILY PROTEIN"/>
    <property type="match status" value="1"/>
</dbReference>
<evidence type="ECO:0000313" key="2">
    <source>
        <dbReference type="EMBL" id="KPV72476.1"/>
    </source>
</evidence>
<dbReference type="PANTHER" id="PTHR43544">
    <property type="entry name" value="SHORT-CHAIN DEHYDROGENASE/REDUCTASE"/>
    <property type="match status" value="1"/>
</dbReference>
<dbReference type="Proteomes" id="UP000053890">
    <property type="component" value="Unassembled WGS sequence"/>
</dbReference>
<protein>
    <recommendedName>
        <fullName evidence="4">Rossman fold oxidoreductase</fullName>
    </recommendedName>
</protein>
<evidence type="ECO:0000313" key="3">
    <source>
        <dbReference type="Proteomes" id="UP000053890"/>
    </source>
</evidence>
<sequence>MVASVAVIQGAGGSLGSHFARHLLKRTSLSVVGTSRDPAAAKKAILDGAGDGFDPSRLTVLELDVKREDSVAQAASDVEKRFGAKSLRLLINASGVLHADKSIRQVDMDQLLETFQLNTFGHLLAFKHFCRLLPQKNDMRKSQADSADQDPANGAVHPGLSVLASLTAKVGSMGDNKMGGWIGYRASKAAANQTIVTLQRELSMRSTPSIALALHPGTVVGTNLSKPWTREEDAGKKPGVHDADTATAKLLDVISGLGEKDGGRFLNYAGEELPW</sequence>
<accession>A0A0P9EGP5</accession>
<dbReference type="SUPFAM" id="SSF51735">
    <property type="entry name" value="NAD(P)-binding Rossmann-fold domains"/>
    <property type="match status" value="1"/>
</dbReference>
<dbReference type="InterPro" id="IPR002347">
    <property type="entry name" value="SDR_fam"/>
</dbReference>
<dbReference type="InterPro" id="IPR051468">
    <property type="entry name" value="Fungal_SecMetab_SDRs"/>
</dbReference>
<evidence type="ECO:0000256" key="1">
    <source>
        <dbReference type="ARBA" id="ARBA00006484"/>
    </source>
</evidence>
<comment type="similarity">
    <text evidence="1">Belongs to the short-chain dehydrogenases/reductases (SDR) family.</text>
</comment>
<keyword evidence="3" id="KW-1185">Reference proteome</keyword>
<dbReference type="GO" id="GO:0016491">
    <property type="term" value="F:oxidoreductase activity"/>
    <property type="evidence" value="ECO:0007669"/>
    <property type="project" value="TreeGrafter"/>
</dbReference>